<name>A0ABM1QIA0_CAMSA</name>
<sequence length="277" mass="30028">MSLASSFNRSSVSRECELLRRLNLLNMKDKTFSVYCREFRAVCDNLSAIGKHVNESMKVVLFLNGLAREYDPIATVIQSSLSRLPAPTFNDVVLEVSGFDSKLQSYESASDVSPNLAFQAQRGGFSGYRGRGSNSRGRGGRNFSTRSRGFSQQVNNSGWNQSQSGGSNNIRPVCQICGRVGHVALKCWNRFDNTYQSDDVPQALAAHQVSDSCGREWVTDSGSSAHVTSTPNQLSAVTPYNGPETVMVGDGAHLPITHVGSTTLTTNAESGDQRTSS</sequence>
<dbReference type="PANTHER" id="PTHR47481">
    <property type="match status" value="1"/>
</dbReference>
<dbReference type="Proteomes" id="UP000694864">
    <property type="component" value="Chromosome 10"/>
</dbReference>
<reference evidence="2" key="1">
    <citation type="journal article" date="2014" name="Nat. Commun.">
        <title>The emerging biofuel crop Camelina sativa retains a highly undifferentiated hexaploid genome structure.</title>
        <authorList>
            <person name="Kagale S."/>
            <person name="Koh C."/>
            <person name="Nixon J."/>
            <person name="Bollina V."/>
            <person name="Clarke W.E."/>
            <person name="Tuteja R."/>
            <person name="Spillane C."/>
            <person name="Robinson S.J."/>
            <person name="Links M.G."/>
            <person name="Clarke C."/>
            <person name="Higgins E.E."/>
            <person name="Huebert T."/>
            <person name="Sharpe A.G."/>
            <person name="Parkin I.A."/>
        </authorList>
    </citation>
    <scope>NUCLEOTIDE SEQUENCE [LARGE SCALE GENOMIC DNA]</scope>
    <source>
        <strain evidence="2">cv. DH55</strain>
    </source>
</reference>
<dbReference type="InterPro" id="IPR036875">
    <property type="entry name" value="Znf_CCHC_sf"/>
</dbReference>
<evidence type="ECO:0000313" key="3">
    <source>
        <dbReference type="RefSeq" id="XP_019086488.1"/>
    </source>
</evidence>
<dbReference type="SUPFAM" id="SSF57756">
    <property type="entry name" value="Retrovirus zinc finger-like domains"/>
    <property type="match status" value="1"/>
</dbReference>
<feature type="compositionally biased region" description="Low complexity" evidence="1">
    <location>
        <begin position="131"/>
        <end position="166"/>
    </location>
</feature>
<protein>
    <submittedName>
        <fullName evidence="3">Uncharacterized protein LOC109126953</fullName>
    </submittedName>
</protein>
<dbReference type="PANTHER" id="PTHR47481:SF10">
    <property type="entry name" value="COPIA-LIKE POLYPROTEIN_RETROTRANSPOSON"/>
    <property type="match status" value="1"/>
</dbReference>
<accession>A0ABM1QIA0</accession>
<evidence type="ECO:0000313" key="2">
    <source>
        <dbReference type="Proteomes" id="UP000694864"/>
    </source>
</evidence>
<organism evidence="2 3">
    <name type="scientific">Camelina sativa</name>
    <name type="common">False flax</name>
    <name type="synonym">Myagrum sativum</name>
    <dbReference type="NCBI Taxonomy" id="90675"/>
    <lineage>
        <taxon>Eukaryota</taxon>
        <taxon>Viridiplantae</taxon>
        <taxon>Streptophyta</taxon>
        <taxon>Embryophyta</taxon>
        <taxon>Tracheophyta</taxon>
        <taxon>Spermatophyta</taxon>
        <taxon>Magnoliopsida</taxon>
        <taxon>eudicotyledons</taxon>
        <taxon>Gunneridae</taxon>
        <taxon>Pentapetalae</taxon>
        <taxon>rosids</taxon>
        <taxon>malvids</taxon>
        <taxon>Brassicales</taxon>
        <taxon>Brassicaceae</taxon>
        <taxon>Camelineae</taxon>
        <taxon>Camelina</taxon>
    </lineage>
</organism>
<gene>
    <name evidence="3" type="primary">LOC109126953</name>
</gene>
<feature type="region of interest" description="Disordered" evidence="1">
    <location>
        <begin position="123"/>
        <end position="166"/>
    </location>
</feature>
<keyword evidence="2" id="KW-1185">Reference proteome</keyword>
<evidence type="ECO:0000256" key="1">
    <source>
        <dbReference type="SAM" id="MobiDB-lite"/>
    </source>
</evidence>
<dbReference type="Pfam" id="PF14223">
    <property type="entry name" value="Retrotran_gag_2"/>
    <property type="match status" value="1"/>
</dbReference>
<dbReference type="GeneID" id="109126953"/>
<dbReference type="RefSeq" id="XP_019086488.1">
    <property type="nucleotide sequence ID" value="XM_019230943.1"/>
</dbReference>
<proteinExistence type="predicted"/>
<reference evidence="3" key="2">
    <citation type="submission" date="2025-08" db="UniProtKB">
        <authorList>
            <consortium name="RefSeq"/>
        </authorList>
    </citation>
    <scope>IDENTIFICATION</scope>
    <source>
        <tissue evidence="3">Leaf</tissue>
    </source>
</reference>